<dbReference type="Proteomes" id="UP000319374">
    <property type="component" value="Chromosome"/>
</dbReference>
<evidence type="ECO:0008006" key="3">
    <source>
        <dbReference type="Google" id="ProtNLM"/>
    </source>
</evidence>
<keyword evidence="2" id="KW-1185">Reference proteome</keyword>
<dbReference type="EMBL" id="AP019736">
    <property type="protein sequence ID" value="BBL07607.1"/>
    <property type="molecule type" value="Genomic_DNA"/>
</dbReference>
<sequence length="336" mass="38971">MAFEEVRYIREFPRTYSLTAQDAESVDFGIIGTQDFIVHDSLLILSTANKNGFLTFLSLPDHRNLGSYLLLGNGPQEFIMPPWISQSVFYREKGDLCFTLHNVVRKRLECFNVTRTLESKRLHLSTIKDSLVSTAFRFLYINDSTFMCREITSDETRQIRYFIENGRRTEPLCLIPLNESRVDPGNGNYNILATLIQYNPDRRRVVEAPTLLNHINLYAPDGSFARTICVGKRLDKTKDIQAREYGERIRTYMHLLAYPDFFGALYFGATEKEFELEPGKISPVIQLFDWDGEPLAEIRLPYMATAFDFDLKNGALYTFDRTSEQFQKYDITDLNF</sequence>
<proteinExistence type="predicted"/>
<dbReference type="Pfam" id="PF15869">
    <property type="entry name" value="TolB_like"/>
    <property type="match status" value="1"/>
</dbReference>
<reference evidence="2" key="1">
    <citation type="submission" date="2019-06" db="EMBL/GenBank/DDBJ databases">
        <title>Alistipes onderdonkii subsp. vulgaris subsp. nov., Alistipes dispar sp. nov. and Alistipes communis sp. nov., isolated from human faeces, and creation of Alistipes onderdonkii subsp. onderdonkii subsp. nov.</title>
        <authorList>
            <person name="Sakamoto M."/>
            <person name="Ikeyama N."/>
            <person name="Ogata Y."/>
            <person name="Suda W."/>
            <person name="Iino T."/>
            <person name="Hattori M."/>
            <person name="Ohkuma M."/>
        </authorList>
    </citation>
    <scope>NUCLEOTIDE SEQUENCE [LARGE SCALE GENOMIC DNA]</scope>
    <source>
        <strain evidence="2">5CPEGH6</strain>
    </source>
</reference>
<evidence type="ECO:0000313" key="2">
    <source>
        <dbReference type="Proteomes" id="UP000319374"/>
    </source>
</evidence>
<dbReference type="AlphaFoldDB" id="A0A4Y1X2R3"/>
<gene>
    <name evidence="1" type="ORF">A5CPEGH6_22450</name>
</gene>
<evidence type="ECO:0000313" key="1">
    <source>
        <dbReference type="EMBL" id="BBL07607.1"/>
    </source>
</evidence>
<organism evidence="1 2">
    <name type="scientific">Alistipes dispar</name>
    <dbReference type="NCBI Taxonomy" id="2585119"/>
    <lineage>
        <taxon>Bacteria</taxon>
        <taxon>Pseudomonadati</taxon>
        <taxon>Bacteroidota</taxon>
        <taxon>Bacteroidia</taxon>
        <taxon>Bacteroidales</taxon>
        <taxon>Rikenellaceae</taxon>
        <taxon>Alistipes</taxon>
    </lineage>
</organism>
<protein>
    <recommendedName>
        <fullName evidence="3">DUF4221 domain-containing protein</fullName>
    </recommendedName>
</protein>
<name>A0A4Y1X2R3_9BACT</name>
<accession>A0A4Y1X2R3</accession>
<dbReference type="KEGG" id="ada:A5CPEGH6_22450"/>